<evidence type="ECO:0000256" key="2">
    <source>
        <dbReference type="ARBA" id="ARBA00022475"/>
    </source>
</evidence>
<protein>
    <submittedName>
        <fullName evidence="7">Lysophospholipid acyltransferase family protein</fullName>
    </submittedName>
</protein>
<keyword evidence="5" id="KW-0472">Membrane</keyword>
<keyword evidence="4" id="KW-0808">Transferase</keyword>
<keyword evidence="2" id="KW-1003">Cell membrane</keyword>
<dbReference type="Proteomes" id="UP000604083">
    <property type="component" value="Unassembled WGS sequence"/>
</dbReference>
<comment type="subcellular location">
    <subcellularLocation>
        <location evidence="1">Cell inner membrane</location>
    </subcellularLocation>
</comment>
<evidence type="ECO:0000256" key="1">
    <source>
        <dbReference type="ARBA" id="ARBA00004533"/>
    </source>
</evidence>
<evidence type="ECO:0000256" key="4">
    <source>
        <dbReference type="ARBA" id="ARBA00022679"/>
    </source>
</evidence>
<gene>
    <name evidence="7" type="ORF">JIN78_12150</name>
</gene>
<name>A0A934VLL6_9BACT</name>
<dbReference type="GO" id="GO:0009247">
    <property type="term" value="P:glycolipid biosynthetic process"/>
    <property type="evidence" value="ECO:0007669"/>
    <property type="project" value="UniProtKB-ARBA"/>
</dbReference>
<accession>A0A934VLL6</accession>
<dbReference type="Pfam" id="PF03279">
    <property type="entry name" value="Lip_A_acyltrans"/>
    <property type="match status" value="1"/>
</dbReference>
<comment type="caution">
    <text evidence="7">The sequence shown here is derived from an EMBL/GenBank/DDBJ whole genome shotgun (WGS) entry which is preliminary data.</text>
</comment>
<dbReference type="PANTHER" id="PTHR30606:SF10">
    <property type="entry name" value="PHOSPHATIDYLINOSITOL MANNOSIDE ACYLTRANSFERASE"/>
    <property type="match status" value="1"/>
</dbReference>
<dbReference type="GO" id="GO:0005886">
    <property type="term" value="C:plasma membrane"/>
    <property type="evidence" value="ECO:0007669"/>
    <property type="project" value="UniProtKB-SubCell"/>
</dbReference>
<dbReference type="PANTHER" id="PTHR30606">
    <property type="entry name" value="LIPID A BIOSYNTHESIS LAUROYL ACYLTRANSFERASE"/>
    <property type="match status" value="1"/>
</dbReference>
<evidence type="ECO:0000313" key="8">
    <source>
        <dbReference type="Proteomes" id="UP000604083"/>
    </source>
</evidence>
<evidence type="ECO:0000256" key="5">
    <source>
        <dbReference type="ARBA" id="ARBA00023136"/>
    </source>
</evidence>
<keyword evidence="3" id="KW-0997">Cell inner membrane</keyword>
<proteinExistence type="predicted"/>
<keyword evidence="6 7" id="KW-0012">Acyltransferase</keyword>
<keyword evidence="8" id="KW-1185">Reference proteome</keyword>
<dbReference type="EMBL" id="JAENIO010000032">
    <property type="protein sequence ID" value="MBK1834814.1"/>
    <property type="molecule type" value="Genomic_DNA"/>
</dbReference>
<dbReference type="AlphaFoldDB" id="A0A934VLL6"/>
<evidence type="ECO:0000256" key="3">
    <source>
        <dbReference type="ARBA" id="ARBA00022519"/>
    </source>
</evidence>
<sequence>MPRRYPLSKRLSWRIEYAGYRTMEALLRLVTLPLIDRAGSVLGAGLYALSPHYRRLAIRNLRLAFGGEMTLPEIRTLARRTCQRTIANFLGTLKTTVLPTRAVSRQVSFSGLEKLEAALAQGRGAVLVLGHMGNWEILNRLHHFLPPGTPAGGIYQPLKNPLVNALLLRRREQDGSRMFSKKGGFHGPAGFVKSGGLLIVVADQKTGRAGTALPFFNRLSSLSPLPALLARKAGAPVLAAGIETTRAGHWRVVFQPLPEKPRPEEILSALETLIRRSPADYLWLHDRWRLSSRRPLSLRTKKRSSRAFPDTLPLRVLLLAREEPDHETLDDFLAQRAEGDLPLSFETLASPHHADSDDDTWVSATPEQLTALINRLDQEKSHPLEAVLVLSDDKLLQQAAQASRVPAIHRNGQNLPLRDFLAKLSAPSD</sequence>
<dbReference type="GO" id="GO:0016746">
    <property type="term" value="F:acyltransferase activity"/>
    <property type="evidence" value="ECO:0007669"/>
    <property type="project" value="UniProtKB-KW"/>
</dbReference>
<organism evidence="7 8">
    <name type="scientific">Roseibacillus ishigakijimensis</name>
    <dbReference type="NCBI Taxonomy" id="454146"/>
    <lineage>
        <taxon>Bacteria</taxon>
        <taxon>Pseudomonadati</taxon>
        <taxon>Verrucomicrobiota</taxon>
        <taxon>Verrucomicrobiia</taxon>
        <taxon>Verrucomicrobiales</taxon>
        <taxon>Verrucomicrobiaceae</taxon>
        <taxon>Roseibacillus</taxon>
    </lineage>
</organism>
<evidence type="ECO:0000313" key="7">
    <source>
        <dbReference type="EMBL" id="MBK1834814.1"/>
    </source>
</evidence>
<dbReference type="CDD" id="cd07984">
    <property type="entry name" value="LPLAT_LABLAT-like"/>
    <property type="match status" value="1"/>
</dbReference>
<evidence type="ECO:0000256" key="6">
    <source>
        <dbReference type="ARBA" id="ARBA00023315"/>
    </source>
</evidence>
<dbReference type="InterPro" id="IPR004960">
    <property type="entry name" value="LipA_acyltrans"/>
</dbReference>
<dbReference type="RefSeq" id="WP_200392247.1">
    <property type="nucleotide sequence ID" value="NZ_JAENIO010000032.1"/>
</dbReference>
<reference evidence="7" key="1">
    <citation type="submission" date="2021-01" db="EMBL/GenBank/DDBJ databases">
        <title>Modified the classification status of verrucomicrobia.</title>
        <authorList>
            <person name="Feng X."/>
        </authorList>
    </citation>
    <scope>NUCLEOTIDE SEQUENCE</scope>
    <source>
        <strain evidence="7">KCTC 12986</strain>
    </source>
</reference>